<feature type="region of interest" description="Disordered" evidence="1">
    <location>
        <begin position="103"/>
        <end position="131"/>
    </location>
</feature>
<sequence>IVAPHPPTPPPLVIDQQDPEPLTPSPQIFREAPPTPPPHQEAQVINKVLPQGRPSPQRVIIERNPPLPPKPQSIIIEKWLPYKPAPPREVIYERVFETPMISHFQPTRSSSSDRQRYRPADSHLTSPSRLPDSVCIDRQNRFEEIEQHKPSAFEQLAWLTQQQIEEIEQHTMEYIQAH</sequence>
<evidence type="ECO:0000313" key="2">
    <source>
        <dbReference type="EMBL" id="CAF4502050.1"/>
    </source>
</evidence>
<feature type="compositionally biased region" description="Basic and acidic residues" evidence="1">
    <location>
        <begin position="111"/>
        <end position="121"/>
    </location>
</feature>
<accession>A0A820VLU4</accession>
<name>A0A820VLU4_9BILA</name>
<feature type="compositionally biased region" description="Pro residues" evidence="1">
    <location>
        <begin position="1"/>
        <end position="12"/>
    </location>
</feature>
<feature type="non-terminal residue" evidence="2">
    <location>
        <position position="1"/>
    </location>
</feature>
<organism evidence="2 3">
    <name type="scientific">Rotaria magnacalcarata</name>
    <dbReference type="NCBI Taxonomy" id="392030"/>
    <lineage>
        <taxon>Eukaryota</taxon>
        <taxon>Metazoa</taxon>
        <taxon>Spiralia</taxon>
        <taxon>Gnathifera</taxon>
        <taxon>Rotifera</taxon>
        <taxon>Eurotatoria</taxon>
        <taxon>Bdelloidea</taxon>
        <taxon>Philodinida</taxon>
        <taxon>Philodinidae</taxon>
        <taxon>Rotaria</taxon>
    </lineage>
</organism>
<protein>
    <submittedName>
        <fullName evidence="2">Uncharacterized protein</fullName>
    </submittedName>
</protein>
<dbReference type="AlphaFoldDB" id="A0A820VLU4"/>
<comment type="caution">
    <text evidence="2">The sequence shown here is derived from an EMBL/GenBank/DDBJ whole genome shotgun (WGS) entry which is preliminary data.</text>
</comment>
<evidence type="ECO:0000313" key="3">
    <source>
        <dbReference type="Proteomes" id="UP000663866"/>
    </source>
</evidence>
<keyword evidence="3" id="KW-1185">Reference proteome</keyword>
<proteinExistence type="predicted"/>
<feature type="region of interest" description="Disordered" evidence="1">
    <location>
        <begin position="1"/>
        <end position="41"/>
    </location>
</feature>
<dbReference type="EMBL" id="CAJOBG010053467">
    <property type="protein sequence ID" value="CAF4502050.1"/>
    <property type="molecule type" value="Genomic_DNA"/>
</dbReference>
<feature type="non-terminal residue" evidence="2">
    <location>
        <position position="178"/>
    </location>
</feature>
<gene>
    <name evidence="2" type="ORF">OVN521_LOCUS40803</name>
</gene>
<dbReference type="Proteomes" id="UP000663866">
    <property type="component" value="Unassembled WGS sequence"/>
</dbReference>
<evidence type="ECO:0000256" key="1">
    <source>
        <dbReference type="SAM" id="MobiDB-lite"/>
    </source>
</evidence>
<reference evidence="2" key="1">
    <citation type="submission" date="2021-02" db="EMBL/GenBank/DDBJ databases">
        <authorList>
            <person name="Nowell W R."/>
        </authorList>
    </citation>
    <scope>NUCLEOTIDE SEQUENCE</scope>
</reference>